<keyword evidence="6" id="KW-0503">Monooxygenase</keyword>
<dbReference type="PANTHER" id="PTHR24305">
    <property type="entry name" value="CYTOCHROME P450"/>
    <property type="match status" value="1"/>
</dbReference>
<dbReference type="InterPro" id="IPR036396">
    <property type="entry name" value="Cyt_P450_sf"/>
</dbReference>
<evidence type="ECO:0000256" key="6">
    <source>
        <dbReference type="RuleBase" id="RU000461"/>
    </source>
</evidence>
<dbReference type="Gene3D" id="1.10.630.10">
    <property type="entry name" value="Cytochrome P450"/>
    <property type="match status" value="1"/>
</dbReference>
<dbReference type="GO" id="GO:0020037">
    <property type="term" value="F:heme binding"/>
    <property type="evidence" value="ECO:0007669"/>
    <property type="project" value="InterPro"/>
</dbReference>
<dbReference type="InterPro" id="IPR001128">
    <property type="entry name" value="Cyt_P450"/>
</dbReference>
<dbReference type="Pfam" id="PF00067">
    <property type="entry name" value="p450"/>
    <property type="match status" value="1"/>
</dbReference>
<evidence type="ECO:0000313" key="8">
    <source>
        <dbReference type="Proteomes" id="UP000603227"/>
    </source>
</evidence>
<keyword evidence="8" id="KW-1185">Reference proteome</keyword>
<comment type="caution">
    <text evidence="7">The sequence shown here is derived from an EMBL/GenBank/DDBJ whole genome shotgun (WGS) entry which is preliminary data.</text>
</comment>
<evidence type="ECO:0000256" key="5">
    <source>
        <dbReference type="PIRSR" id="PIRSR602403-1"/>
    </source>
</evidence>
<dbReference type="GO" id="GO:0005506">
    <property type="term" value="F:iron ion binding"/>
    <property type="evidence" value="ECO:0007669"/>
    <property type="project" value="InterPro"/>
</dbReference>
<dbReference type="InterPro" id="IPR002403">
    <property type="entry name" value="Cyt_P450_E_grp-IV"/>
</dbReference>
<dbReference type="InterPro" id="IPR050121">
    <property type="entry name" value="Cytochrome_P450_monoxygenase"/>
</dbReference>
<dbReference type="PROSITE" id="PS00086">
    <property type="entry name" value="CYTOCHROME_P450"/>
    <property type="match status" value="1"/>
</dbReference>
<evidence type="ECO:0000256" key="3">
    <source>
        <dbReference type="ARBA" id="ARBA00022723"/>
    </source>
</evidence>
<comment type="cofactor">
    <cofactor evidence="1 5">
        <name>heme</name>
        <dbReference type="ChEBI" id="CHEBI:30413"/>
    </cofactor>
</comment>
<name>A0A919GML1_9ACTN</name>
<sequence length="436" mass="47014">MAVVDSADEQPEQLIPWATGTSGAAWRASDAYAYEQDPVRFLSEAVGRCGDTFRFGRNAVFLGDPDEVHTVLTETGRAFHTGRDILDGFRSSPDEITALWMRGRRAGRAGLTARAASAGAHRMRERIRADLAALAGRPVDAVDQAPGLCSRAALAYCLAEVPDALPARLATAAVRLTGVLNATLPVPAWVPGSAAHRARASVRSLASVLTEAVEERRRGGEGGHGDPDLLDALLTDADASAQDARAALQMIITGTHVVPGAALTWLLAELATRKGLLGSIRAEAAARGMDGELPYATAVVKESLRLHPPVWLMTRDVALPAKVAGYGVGPGDQLIFSPYLLQRDARWWDDPDRFRPERWLDELPARRARRAYIPFSGGARICAGYRLGLLQLTLAVALLATQYTVEIVGDVDLTPTYESVLAPRRLRVRWDPTPAR</sequence>
<evidence type="ECO:0000313" key="7">
    <source>
        <dbReference type="EMBL" id="GHH87605.1"/>
    </source>
</evidence>
<dbReference type="PANTHER" id="PTHR24305:SF166">
    <property type="entry name" value="CYTOCHROME P450 12A4, MITOCHONDRIAL-RELATED"/>
    <property type="match status" value="1"/>
</dbReference>
<dbReference type="RefSeq" id="WP_189782894.1">
    <property type="nucleotide sequence ID" value="NZ_BNAT01000008.1"/>
</dbReference>
<evidence type="ECO:0000256" key="2">
    <source>
        <dbReference type="ARBA" id="ARBA00010617"/>
    </source>
</evidence>
<gene>
    <name evidence="7" type="ORF">GCM10017771_29520</name>
</gene>
<proteinExistence type="inferred from homology"/>
<feature type="binding site" description="axial binding residue" evidence="5">
    <location>
        <position position="382"/>
    </location>
    <ligand>
        <name>heme</name>
        <dbReference type="ChEBI" id="CHEBI:30413"/>
    </ligand>
    <ligandPart>
        <name>Fe</name>
        <dbReference type="ChEBI" id="CHEBI:18248"/>
    </ligandPart>
</feature>
<evidence type="ECO:0000256" key="4">
    <source>
        <dbReference type="ARBA" id="ARBA00023004"/>
    </source>
</evidence>
<dbReference type="PRINTS" id="PR00385">
    <property type="entry name" value="P450"/>
</dbReference>
<dbReference type="SUPFAM" id="SSF48264">
    <property type="entry name" value="Cytochrome P450"/>
    <property type="match status" value="1"/>
</dbReference>
<reference evidence="7" key="2">
    <citation type="submission" date="2020-09" db="EMBL/GenBank/DDBJ databases">
        <authorList>
            <person name="Sun Q."/>
            <person name="Zhou Y."/>
        </authorList>
    </citation>
    <scope>NUCLEOTIDE SEQUENCE</scope>
    <source>
        <strain evidence="7">CGMCC 4.7403</strain>
    </source>
</reference>
<organism evidence="7 8">
    <name type="scientific">Streptomyces capitiformicae</name>
    <dbReference type="NCBI Taxonomy" id="2014920"/>
    <lineage>
        <taxon>Bacteria</taxon>
        <taxon>Bacillati</taxon>
        <taxon>Actinomycetota</taxon>
        <taxon>Actinomycetes</taxon>
        <taxon>Kitasatosporales</taxon>
        <taxon>Streptomycetaceae</taxon>
        <taxon>Streptomyces</taxon>
    </lineage>
</organism>
<protein>
    <submittedName>
        <fullName evidence="7">Cytochrome P450</fullName>
    </submittedName>
</protein>
<evidence type="ECO:0000256" key="1">
    <source>
        <dbReference type="ARBA" id="ARBA00001971"/>
    </source>
</evidence>
<accession>A0A919GML1</accession>
<dbReference type="InterPro" id="IPR017972">
    <property type="entry name" value="Cyt_P450_CS"/>
</dbReference>
<dbReference type="EMBL" id="BNAT01000008">
    <property type="protein sequence ID" value="GHH87605.1"/>
    <property type="molecule type" value="Genomic_DNA"/>
</dbReference>
<dbReference type="AlphaFoldDB" id="A0A919GML1"/>
<keyword evidence="6" id="KW-0560">Oxidoreductase</keyword>
<dbReference type="GO" id="GO:0016705">
    <property type="term" value="F:oxidoreductase activity, acting on paired donors, with incorporation or reduction of molecular oxygen"/>
    <property type="evidence" value="ECO:0007669"/>
    <property type="project" value="InterPro"/>
</dbReference>
<keyword evidence="3 5" id="KW-0479">Metal-binding</keyword>
<keyword evidence="5 6" id="KW-0349">Heme</keyword>
<dbReference type="PRINTS" id="PR00465">
    <property type="entry name" value="EP450IV"/>
</dbReference>
<reference evidence="7" key="1">
    <citation type="journal article" date="2014" name="Int. J. Syst. Evol. Microbiol.">
        <title>Complete genome sequence of Corynebacterium casei LMG S-19264T (=DSM 44701T), isolated from a smear-ripened cheese.</title>
        <authorList>
            <consortium name="US DOE Joint Genome Institute (JGI-PGF)"/>
            <person name="Walter F."/>
            <person name="Albersmeier A."/>
            <person name="Kalinowski J."/>
            <person name="Ruckert C."/>
        </authorList>
    </citation>
    <scope>NUCLEOTIDE SEQUENCE</scope>
    <source>
        <strain evidence="7">CGMCC 4.7403</strain>
    </source>
</reference>
<dbReference type="Proteomes" id="UP000603227">
    <property type="component" value="Unassembled WGS sequence"/>
</dbReference>
<comment type="similarity">
    <text evidence="2 6">Belongs to the cytochrome P450 family.</text>
</comment>
<dbReference type="GO" id="GO:0004497">
    <property type="term" value="F:monooxygenase activity"/>
    <property type="evidence" value="ECO:0007669"/>
    <property type="project" value="UniProtKB-KW"/>
</dbReference>
<keyword evidence="4 5" id="KW-0408">Iron</keyword>